<dbReference type="InterPro" id="IPR032466">
    <property type="entry name" value="Metal_Hydrolase"/>
</dbReference>
<dbReference type="PANTHER" id="PTHR46124:SF2">
    <property type="entry name" value="D-AMINOACYL-TRNA DEACYLASE"/>
    <property type="match status" value="1"/>
</dbReference>
<accession>A0ABV4USL6</accession>
<feature type="compositionally biased region" description="Basic and acidic residues" evidence="1">
    <location>
        <begin position="45"/>
        <end position="56"/>
    </location>
</feature>
<dbReference type="SUPFAM" id="SSF51556">
    <property type="entry name" value="Metallo-dependent hydrolases"/>
    <property type="match status" value="1"/>
</dbReference>
<reference evidence="2 3" key="1">
    <citation type="submission" date="2024-09" db="EMBL/GenBank/DDBJ databases">
        <authorList>
            <person name="Salinas-Garcia M.A."/>
            <person name="Prieme A."/>
        </authorList>
    </citation>
    <scope>NUCLEOTIDE SEQUENCE [LARGE SCALE GENOMIC DNA]</scope>
    <source>
        <strain evidence="2 3">DSM 21081</strain>
    </source>
</reference>
<dbReference type="Gene3D" id="3.20.20.140">
    <property type="entry name" value="Metal-dependent hydrolases"/>
    <property type="match status" value="1"/>
</dbReference>
<gene>
    <name evidence="2" type="ORF">ACETWP_11620</name>
</gene>
<comment type="caution">
    <text evidence="2">The sequence shown here is derived from an EMBL/GenBank/DDBJ whole genome shotgun (WGS) entry which is preliminary data.</text>
</comment>
<name>A0ABV4USL6_9MICC</name>
<proteinExistence type="predicted"/>
<feature type="region of interest" description="Disordered" evidence="1">
    <location>
        <begin position="1"/>
        <end position="71"/>
    </location>
</feature>
<protein>
    <submittedName>
        <fullName evidence="2">TatD family hydrolase</fullName>
    </submittedName>
</protein>
<evidence type="ECO:0000313" key="2">
    <source>
        <dbReference type="EMBL" id="MFB0835237.1"/>
    </source>
</evidence>
<organism evidence="2 3">
    <name type="scientific">Arthrobacter halodurans</name>
    <dbReference type="NCBI Taxonomy" id="516699"/>
    <lineage>
        <taxon>Bacteria</taxon>
        <taxon>Bacillati</taxon>
        <taxon>Actinomycetota</taxon>
        <taxon>Actinomycetes</taxon>
        <taxon>Micrococcales</taxon>
        <taxon>Micrococcaceae</taxon>
        <taxon>Arthrobacter</taxon>
    </lineage>
</organism>
<dbReference type="RefSeq" id="WP_373972415.1">
    <property type="nucleotide sequence ID" value="NZ_JBHDLJ010000009.1"/>
</dbReference>
<feature type="compositionally biased region" description="Low complexity" evidence="1">
    <location>
        <begin position="1"/>
        <end position="20"/>
    </location>
</feature>
<keyword evidence="2" id="KW-0378">Hydrolase</keyword>
<dbReference type="Pfam" id="PF01026">
    <property type="entry name" value="TatD_DNase"/>
    <property type="match status" value="1"/>
</dbReference>
<dbReference type="EMBL" id="JBHDLJ010000009">
    <property type="protein sequence ID" value="MFB0835237.1"/>
    <property type="molecule type" value="Genomic_DNA"/>
</dbReference>
<keyword evidence="3" id="KW-1185">Reference proteome</keyword>
<sequence>MNDAAPRPGHRPAPAAVPGRTPAAYVPAPADEGGDARSPASGARRSAEDGGRKRNLEYPPAPEPLAVPVPDNHTHLDFRDGPVGVDVAAALDAAEGVGVSGVVQVGCDVASSRFAVAAAEADPRVLAAVAIHPNDAPLLAARGELEAALAEIERLAAHPRVRAVGETGLDYFRTGPDGVGAQRDSFRRHIDIAVRHGKALQIHDRDAHDDIVAILRSEELPSKVVFHCFSGDARLARICNENGWFMSFSGTVTFKNSGDLREALAAADPGLVLVETDAPFLTPHPYRGRPNASYLIPYTVRSMAASLGRDVDALCADIAANTAAVYGRFDA</sequence>
<evidence type="ECO:0000313" key="3">
    <source>
        <dbReference type="Proteomes" id="UP001575652"/>
    </source>
</evidence>
<dbReference type="InterPro" id="IPR001130">
    <property type="entry name" value="TatD-like"/>
</dbReference>
<dbReference type="GO" id="GO:0016787">
    <property type="term" value="F:hydrolase activity"/>
    <property type="evidence" value="ECO:0007669"/>
    <property type="project" value="UniProtKB-KW"/>
</dbReference>
<dbReference type="PANTHER" id="PTHR46124">
    <property type="entry name" value="D-AMINOACYL-TRNA DEACYLASE"/>
    <property type="match status" value="1"/>
</dbReference>
<evidence type="ECO:0000256" key="1">
    <source>
        <dbReference type="SAM" id="MobiDB-lite"/>
    </source>
</evidence>
<dbReference type="CDD" id="cd01310">
    <property type="entry name" value="TatD_DNAse"/>
    <property type="match status" value="1"/>
</dbReference>
<dbReference type="Proteomes" id="UP001575652">
    <property type="component" value="Unassembled WGS sequence"/>
</dbReference>